<dbReference type="InterPro" id="IPR011600">
    <property type="entry name" value="Pept_C14_caspase"/>
</dbReference>
<evidence type="ECO:0000313" key="5">
    <source>
        <dbReference type="Proteomes" id="UP001054902"/>
    </source>
</evidence>
<sequence length="1120" mass="126856">MSSASEDSNPSPTKESVRRSFFSFRRSSQNEPDEDLIQVDTIENTENKEEEEDEFLPAVENEGEQEEIVSPIADDEEDDVIFEVNSKDKEDDDDNDDASSEDEEASTPPSTNTDTNPRKSFFFNFGRSSQNANNGDERGETLNPPQDKPTDDDPPLIELDSDSSSGYIVPQTEDREIKVDPEQESEIYVPVKDHSLIRAQSSFDKKAEEEIAAHVHMISGCRDSETSADVANVTNKFKLPNPKGKSGGACTSALLQILYENKHETEEEFSFKDVLMRMRQILHTKDFKQIPQLSSSRQLDIETKFDITHPGYNGKRRAVMIGINYVGQDGELKGCHNDVKNMKEYLMDVHEFKENDITVLMDDEVHRPPTKKNILDAFARIVRESQSGDVVYIHYSGHGIGIKDDDNDEEDGMDETLVPSDFNKSGLIRDDDVLTTLVKPMARGVFVTAIMDCCHSGTILDLPYNFKADGQMDAMVPNNTTTSTHGRAIRTSTSRVSSVFSQSSEDSSQESVNLIPRIDSDPSLSAKDLSFENMKPPSIQVPRLPIAEWSGRLSFYREHRVKDIDGIYIQLYHAPEDFTRLIGKKLFLTWEKNHLTDQFIRQCKRNVFFSKVAKDYEPDLVLPKRLDGEMAVGPLESLAGSRSSNDMFCMLTGNVTFKPMKIVDGDLKTDGTLFINEEPIQISGVYYSVVKFLGPLSEEKDNDLYQVQHFNPSSGKLDGMTEVVRLPYKVYQAKTGILNSNNRKIETSKVNIDGYYIYGEYGNDGIFTLKALDPRRAVILRPDTYIIKEKRLGRKFLKEIIWEDTPMSRGKMGTAIIDQTWATLDISMKRWVEGKRYLVIQVIGDCTHNKRNFKRLIKGHFAFGSATVIRDPLTNELCFDIVYDQIHPHNCEGIVSGKVIRASHLGDLQRGAINTKPVCDVIVDLETITKDYKFGDTNFTIFEEIQNQLQKKMGLYRVGNGRGVAAVTKMEKACQDANEAFCAAIDKIEDIIANDYVAKKWFKLYPNYEGCQRFRKLQKLAKALSTTMCPMGMDRKDWRYNQNQFQGNEVDDFIPNCMAFRNDGENNPRQCLYLLCKTFLDHGAGLWVIRTNQAGGRMKHIYPLAPTTSGFTGKQKVPTK</sequence>
<feature type="region of interest" description="Disordered" evidence="2">
    <location>
        <begin position="1"/>
        <end position="171"/>
    </location>
</feature>
<organism evidence="4 5">
    <name type="scientific">Chaetoceros tenuissimus</name>
    <dbReference type="NCBI Taxonomy" id="426638"/>
    <lineage>
        <taxon>Eukaryota</taxon>
        <taxon>Sar</taxon>
        <taxon>Stramenopiles</taxon>
        <taxon>Ochrophyta</taxon>
        <taxon>Bacillariophyta</taxon>
        <taxon>Coscinodiscophyceae</taxon>
        <taxon>Chaetocerotophycidae</taxon>
        <taxon>Chaetocerotales</taxon>
        <taxon>Chaetocerotaceae</taxon>
        <taxon>Chaetoceros</taxon>
    </lineage>
</organism>
<proteinExistence type="inferred from homology"/>
<evidence type="ECO:0000313" key="4">
    <source>
        <dbReference type="EMBL" id="GFH45609.1"/>
    </source>
</evidence>
<comment type="caution">
    <text evidence="4">The sequence shown here is derived from an EMBL/GenBank/DDBJ whole genome shotgun (WGS) entry which is preliminary data.</text>
</comment>
<dbReference type="PANTHER" id="PTHR48104:SF30">
    <property type="entry name" value="METACASPASE-1"/>
    <property type="match status" value="1"/>
</dbReference>
<name>A0AAD3CH92_9STRA</name>
<feature type="compositionally biased region" description="Acidic residues" evidence="2">
    <location>
        <begin position="90"/>
        <end position="105"/>
    </location>
</feature>
<evidence type="ECO:0000256" key="2">
    <source>
        <dbReference type="SAM" id="MobiDB-lite"/>
    </source>
</evidence>
<dbReference type="InterPro" id="IPR050452">
    <property type="entry name" value="Metacaspase"/>
</dbReference>
<evidence type="ECO:0000259" key="3">
    <source>
        <dbReference type="Pfam" id="PF00656"/>
    </source>
</evidence>
<feature type="compositionally biased region" description="Low complexity" evidence="2">
    <location>
        <begin position="106"/>
        <end position="115"/>
    </location>
</feature>
<dbReference type="Gene3D" id="3.40.50.12660">
    <property type="match status" value="2"/>
</dbReference>
<feature type="domain" description="Peptidase C14 caspase" evidence="3">
    <location>
        <begin position="172"/>
        <end position="296"/>
    </location>
</feature>
<feature type="compositionally biased region" description="Polar residues" evidence="2">
    <location>
        <begin position="1"/>
        <end position="14"/>
    </location>
</feature>
<protein>
    <recommendedName>
        <fullName evidence="3">Peptidase C14 caspase domain-containing protein</fullName>
    </recommendedName>
</protein>
<dbReference type="Proteomes" id="UP001054902">
    <property type="component" value="Unassembled WGS sequence"/>
</dbReference>
<comment type="similarity">
    <text evidence="1">Belongs to the peptidase C14B family.</text>
</comment>
<dbReference type="Pfam" id="PF00656">
    <property type="entry name" value="Peptidase_C14"/>
    <property type="match status" value="2"/>
</dbReference>
<reference evidence="4 5" key="1">
    <citation type="journal article" date="2021" name="Sci. Rep.">
        <title>The genome of the diatom Chaetoceros tenuissimus carries an ancient integrated fragment of an extant virus.</title>
        <authorList>
            <person name="Hongo Y."/>
            <person name="Kimura K."/>
            <person name="Takaki Y."/>
            <person name="Yoshida Y."/>
            <person name="Baba S."/>
            <person name="Kobayashi G."/>
            <person name="Nagasaki K."/>
            <person name="Hano T."/>
            <person name="Tomaru Y."/>
        </authorList>
    </citation>
    <scope>NUCLEOTIDE SEQUENCE [LARGE SCALE GENOMIC DNA]</scope>
    <source>
        <strain evidence="4 5">NIES-3715</strain>
    </source>
</reference>
<dbReference type="EMBL" id="BLLK01000022">
    <property type="protein sequence ID" value="GFH45609.1"/>
    <property type="molecule type" value="Genomic_DNA"/>
</dbReference>
<feature type="compositionally biased region" description="Acidic residues" evidence="2">
    <location>
        <begin position="48"/>
        <end position="81"/>
    </location>
</feature>
<gene>
    <name evidence="4" type="ORF">CTEN210_02083</name>
</gene>
<feature type="compositionally biased region" description="Acidic residues" evidence="2">
    <location>
        <begin position="150"/>
        <end position="161"/>
    </location>
</feature>
<dbReference type="PANTHER" id="PTHR48104">
    <property type="entry name" value="METACASPASE-4"/>
    <property type="match status" value="1"/>
</dbReference>
<dbReference type="GO" id="GO:0006508">
    <property type="term" value="P:proteolysis"/>
    <property type="evidence" value="ECO:0007669"/>
    <property type="project" value="InterPro"/>
</dbReference>
<dbReference type="GO" id="GO:0004197">
    <property type="term" value="F:cysteine-type endopeptidase activity"/>
    <property type="evidence" value="ECO:0007669"/>
    <property type="project" value="InterPro"/>
</dbReference>
<keyword evidence="5" id="KW-1185">Reference proteome</keyword>
<feature type="domain" description="Peptidase C14 caspase" evidence="3">
    <location>
        <begin position="315"/>
        <end position="480"/>
    </location>
</feature>
<accession>A0AAD3CH92</accession>
<dbReference type="GO" id="GO:0005737">
    <property type="term" value="C:cytoplasm"/>
    <property type="evidence" value="ECO:0007669"/>
    <property type="project" value="TreeGrafter"/>
</dbReference>
<dbReference type="AlphaFoldDB" id="A0AAD3CH92"/>
<evidence type="ECO:0000256" key="1">
    <source>
        <dbReference type="ARBA" id="ARBA00009005"/>
    </source>
</evidence>